<keyword evidence="2" id="KW-0472">Membrane</keyword>
<dbReference type="EMBL" id="BMII01000078">
    <property type="protein sequence ID" value="GGB77634.1"/>
    <property type="molecule type" value="Genomic_DNA"/>
</dbReference>
<keyword evidence="1" id="KW-0175">Coiled coil</keyword>
<comment type="caution">
    <text evidence="3">The sequence shown here is derived from an EMBL/GenBank/DDBJ whole genome shotgun (WGS) entry which is preliminary data.</text>
</comment>
<name>A0ABQ1JU40_9GAMM</name>
<protein>
    <recommendedName>
        <fullName evidence="5">Phage abortive infection protein</fullName>
    </recommendedName>
</protein>
<evidence type="ECO:0000256" key="1">
    <source>
        <dbReference type="SAM" id="Coils"/>
    </source>
</evidence>
<accession>A0ABQ1JU40</accession>
<organism evidence="3 4">
    <name type="scientific">Shewanella inventionis</name>
    <dbReference type="NCBI Taxonomy" id="1738770"/>
    <lineage>
        <taxon>Bacteria</taxon>
        <taxon>Pseudomonadati</taxon>
        <taxon>Pseudomonadota</taxon>
        <taxon>Gammaproteobacteria</taxon>
        <taxon>Alteromonadales</taxon>
        <taxon>Shewanellaceae</taxon>
        <taxon>Shewanella</taxon>
    </lineage>
</organism>
<feature type="transmembrane region" description="Helical" evidence="2">
    <location>
        <begin position="20"/>
        <end position="39"/>
    </location>
</feature>
<sequence>MSISDKPENWGVFGDFIGGILNPFLSFSAFIGVLLTVLLQRNQLQQSQSQLAMTREELELTRVELKRSADAQAQQIDSVNIQNFEATFFKLLDRFESQIAHIIRVHLEEDVKNDSNVPSSFSSDRDIRYCGFEHLRYQLYKYQEYYSSEYYRGEFPKRCDSEEAFKGLIFASKASGAIEAYFMHLKFILDFIEESKLIDKRKYYRVLFSEFTNGELIFIFYKVIYSDEFQEVKSKIEEFSLFEYIGYRGLIDGCVDLNKYSLSAYGKNKSININMESWLKDLADMSI</sequence>
<feature type="coiled-coil region" evidence="1">
    <location>
        <begin position="44"/>
        <end position="75"/>
    </location>
</feature>
<evidence type="ECO:0000313" key="3">
    <source>
        <dbReference type="EMBL" id="GGB77634.1"/>
    </source>
</evidence>
<keyword evidence="4" id="KW-1185">Reference proteome</keyword>
<reference evidence="4" key="1">
    <citation type="journal article" date="2019" name="Int. J. Syst. Evol. Microbiol.">
        <title>The Global Catalogue of Microorganisms (GCM) 10K type strain sequencing project: providing services to taxonomists for standard genome sequencing and annotation.</title>
        <authorList>
            <consortium name="The Broad Institute Genomics Platform"/>
            <consortium name="The Broad Institute Genome Sequencing Center for Infectious Disease"/>
            <person name="Wu L."/>
            <person name="Ma J."/>
        </authorList>
    </citation>
    <scope>NUCLEOTIDE SEQUENCE [LARGE SCALE GENOMIC DNA]</scope>
    <source>
        <strain evidence="4">CGMCC 1.15339</strain>
    </source>
</reference>
<gene>
    <name evidence="3" type="ORF">GCM10011607_42230</name>
</gene>
<evidence type="ECO:0008006" key="5">
    <source>
        <dbReference type="Google" id="ProtNLM"/>
    </source>
</evidence>
<keyword evidence="2" id="KW-0812">Transmembrane</keyword>
<dbReference type="Pfam" id="PF16872">
    <property type="entry name" value="putAbiC"/>
    <property type="match status" value="1"/>
</dbReference>
<evidence type="ECO:0000313" key="4">
    <source>
        <dbReference type="Proteomes" id="UP000617555"/>
    </source>
</evidence>
<evidence type="ECO:0000256" key="2">
    <source>
        <dbReference type="SAM" id="Phobius"/>
    </source>
</evidence>
<keyword evidence="2" id="KW-1133">Transmembrane helix</keyword>
<dbReference type="Proteomes" id="UP000617555">
    <property type="component" value="Unassembled WGS sequence"/>
</dbReference>
<dbReference type="InterPro" id="IPR031709">
    <property type="entry name" value="PutAbiC"/>
</dbReference>
<proteinExistence type="predicted"/>